<gene>
    <name evidence="3" type="ORF">VNI00_014174</name>
</gene>
<dbReference type="InterPro" id="IPR050411">
    <property type="entry name" value="AlphaKG_dependent_hydroxylases"/>
</dbReference>
<evidence type="ECO:0000313" key="3">
    <source>
        <dbReference type="EMBL" id="KAK7030430.1"/>
    </source>
</evidence>
<dbReference type="PANTHER" id="PTHR10696:SF21">
    <property type="entry name" value="TAUD_TFDA-LIKE DOMAIN-CONTAINING PROTEIN"/>
    <property type="match status" value="1"/>
</dbReference>
<dbReference type="Proteomes" id="UP001383192">
    <property type="component" value="Unassembled WGS sequence"/>
</dbReference>
<sequence length="367" mass="40694">MTTTTTTLPNLHPITIPGQRVLPSGAIFPYVACPSPNNIKTLDEWVNAASNWPVTLEKLLDEHGAIILRGLPVTSADDFSRLLHSFGWSPHVDVGNMAKRKLLAPNVARANEGPPDLYIGSHNEFGLSNIFPSHICFWANVVPKEGGETALASGHVLYEQLKTLAPEFVDTLAEKGVTYTIYHPSTNIPNTAWGNGVLNAWGSQVTPEDDAETIKRKVEAEIKRISPESTCEWIEEGELKGGLYSKQRVPAIRKQPNTNLPVLFCNLISVYLGAVKLGTVDPPHYTESGFYKPPPQYGDDTPIPTEYIELLLAIVEQTRTTTKWESNDVMIINNISTQHSRLPWTKGDRHVLASLWDSGLERKVETW</sequence>
<dbReference type="EMBL" id="JAYKXP010000076">
    <property type="protein sequence ID" value="KAK7030430.1"/>
    <property type="molecule type" value="Genomic_DNA"/>
</dbReference>
<dbReference type="GO" id="GO:0016491">
    <property type="term" value="F:oxidoreductase activity"/>
    <property type="evidence" value="ECO:0007669"/>
    <property type="project" value="UniProtKB-KW"/>
</dbReference>
<accession>A0AAW0BT76</accession>
<evidence type="ECO:0000259" key="2">
    <source>
        <dbReference type="Pfam" id="PF02668"/>
    </source>
</evidence>
<organism evidence="3 4">
    <name type="scientific">Paramarasmius palmivorus</name>
    <dbReference type="NCBI Taxonomy" id="297713"/>
    <lineage>
        <taxon>Eukaryota</taxon>
        <taxon>Fungi</taxon>
        <taxon>Dikarya</taxon>
        <taxon>Basidiomycota</taxon>
        <taxon>Agaricomycotina</taxon>
        <taxon>Agaricomycetes</taxon>
        <taxon>Agaricomycetidae</taxon>
        <taxon>Agaricales</taxon>
        <taxon>Marasmiineae</taxon>
        <taxon>Marasmiaceae</taxon>
        <taxon>Paramarasmius</taxon>
    </lineage>
</organism>
<dbReference type="InterPro" id="IPR042098">
    <property type="entry name" value="TauD-like_sf"/>
</dbReference>
<proteinExistence type="predicted"/>
<reference evidence="3 4" key="1">
    <citation type="submission" date="2024-01" db="EMBL/GenBank/DDBJ databases">
        <title>A draft genome for a cacao thread blight-causing isolate of Paramarasmius palmivorus.</title>
        <authorList>
            <person name="Baruah I.K."/>
            <person name="Bukari Y."/>
            <person name="Amoako-Attah I."/>
            <person name="Meinhardt L.W."/>
            <person name="Bailey B.A."/>
            <person name="Cohen S.P."/>
        </authorList>
    </citation>
    <scope>NUCLEOTIDE SEQUENCE [LARGE SCALE GENOMIC DNA]</scope>
    <source>
        <strain evidence="3 4">GH-12</strain>
    </source>
</reference>
<dbReference type="Pfam" id="PF02668">
    <property type="entry name" value="TauD"/>
    <property type="match status" value="1"/>
</dbReference>
<dbReference type="AlphaFoldDB" id="A0AAW0BT76"/>
<dbReference type="Gene3D" id="3.60.130.10">
    <property type="entry name" value="Clavaminate synthase-like"/>
    <property type="match status" value="1"/>
</dbReference>
<dbReference type="PANTHER" id="PTHR10696">
    <property type="entry name" value="GAMMA-BUTYROBETAINE HYDROXYLASE-RELATED"/>
    <property type="match status" value="1"/>
</dbReference>
<keyword evidence="1" id="KW-0560">Oxidoreductase</keyword>
<comment type="caution">
    <text evidence="3">The sequence shown here is derived from an EMBL/GenBank/DDBJ whole genome shotgun (WGS) entry which is preliminary data.</text>
</comment>
<dbReference type="InterPro" id="IPR003819">
    <property type="entry name" value="TauD/TfdA-like"/>
</dbReference>
<keyword evidence="4" id="KW-1185">Reference proteome</keyword>
<feature type="domain" description="TauD/TfdA-like" evidence="2">
    <location>
        <begin position="55"/>
        <end position="352"/>
    </location>
</feature>
<protein>
    <recommendedName>
        <fullName evidence="2">TauD/TfdA-like domain-containing protein</fullName>
    </recommendedName>
</protein>
<evidence type="ECO:0000313" key="4">
    <source>
        <dbReference type="Proteomes" id="UP001383192"/>
    </source>
</evidence>
<dbReference type="SUPFAM" id="SSF51197">
    <property type="entry name" value="Clavaminate synthase-like"/>
    <property type="match status" value="1"/>
</dbReference>
<evidence type="ECO:0000256" key="1">
    <source>
        <dbReference type="ARBA" id="ARBA00023002"/>
    </source>
</evidence>
<name>A0AAW0BT76_9AGAR</name>